<reference evidence="2" key="2">
    <citation type="submission" date="2020-09" db="EMBL/GenBank/DDBJ databases">
        <authorList>
            <person name="Luo X."/>
        </authorList>
    </citation>
    <scope>NUCLEOTIDE SEQUENCE</scope>
    <source>
        <strain evidence="2">TRM S81-3</strain>
    </source>
</reference>
<evidence type="ECO:0000313" key="3">
    <source>
        <dbReference type="Proteomes" id="UP000621210"/>
    </source>
</evidence>
<keyword evidence="3" id="KW-1185">Reference proteome</keyword>
<comment type="caution">
    <text evidence="2">The sequence shown here is derived from an EMBL/GenBank/DDBJ whole genome shotgun (WGS) entry which is preliminary data.</text>
</comment>
<dbReference type="AlphaFoldDB" id="A0A926L4W1"/>
<dbReference type="EMBL" id="JACVQF010000187">
    <property type="protein sequence ID" value="MBD0420252.1"/>
    <property type="molecule type" value="Genomic_DNA"/>
</dbReference>
<feature type="region of interest" description="Disordered" evidence="1">
    <location>
        <begin position="1"/>
        <end position="51"/>
    </location>
</feature>
<proteinExistence type="predicted"/>
<accession>A0A926L4W1</accession>
<organism evidence="2 3">
    <name type="scientific">Streptomyces griseicoloratus</name>
    <dbReference type="NCBI Taxonomy" id="2752516"/>
    <lineage>
        <taxon>Bacteria</taxon>
        <taxon>Bacillati</taxon>
        <taxon>Actinomycetota</taxon>
        <taxon>Actinomycetes</taxon>
        <taxon>Kitasatosporales</taxon>
        <taxon>Streptomycetaceae</taxon>
        <taxon>Streptomyces</taxon>
    </lineage>
</organism>
<name>A0A926L4W1_9ACTN</name>
<reference evidence="2" key="1">
    <citation type="submission" date="2020-09" db="EMBL/GenBank/DDBJ databases">
        <title>Streptomyces grisecoloratus sp. nov., isolated from cotton soil.</title>
        <authorList>
            <person name="Xing L."/>
        </authorList>
    </citation>
    <scope>NUCLEOTIDE SEQUENCE</scope>
    <source>
        <strain evidence="2">TRM S81-3</strain>
    </source>
</reference>
<protein>
    <submittedName>
        <fullName evidence="2">Uncharacterized protein</fullName>
    </submittedName>
</protein>
<gene>
    <name evidence="2" type="ORF">H0H10_14000</name>
</gene>
<sequence length="51" mass="5345">MIPGPHRLKGGALQLGAGEHGLPGPFGAWTDQGSEEDERDPAKNVLAEPHC</sequence>
<dbReference type="Proteomes" id="UP000621210">
    <property type="component" value="Unassembled WGS sequence"/>
</dbReference>
<evidence type="ECO:0000256" key="1">
    <source>
        <dbReference type="SAM" id="MobiDB-lite"/>
    </source>
</evidence>
<dbReference type="RefSeq" id="WP_188181251.1">
    <property type="nucleotide sequence ID" value="NZ_JACVQF010000187.1"/>
</dbReference>
<evidence type="ECO:0000313" key="2">
    <source>
        <dbReference type="EMBL" id="MBD0420252.1"/>
    </source>
</evidence>